<dbReference type="NCBIfam" id="TIGR01297">
    <property type="entry name" value="CDF"/>
    <property type="match status" value="1"/>
</dbReference>
<keyword evidence="5 9" id="KW-0812">Transmembrane</keyword>
<evidence type="ECO:0000256" key="6">
    <source>
        <dbReference type="ARBA" id="ARBA00022989"/>
    </source>
</evidence>
<evidence type="ECO:0000259" key="11">
    <source>
        <dbReference type="Pfam" id="PF16916"/>
    </source>
</evidence>
<feature type="domain" description="Cation efflux protein transmembrane" evidence="10">
    <location>
        <begin position="23"/>
        <end position="215"/>
    </location>
</feature>
<feature type="transmembrane region" description="Helical" evidence="9">
    <location>
        <begin position="46"/>
        <end position="70"/>
    </location>
</feature>
<dbReference type="PANTHER" id="PTHR43840:SF41">
    <property type="entry name" value="CATION-EFFLUX PUMP FIEF"/>
    <property type="match status" value="1"/>
</dbReference>
<feature type="domain" description="Cation efflux protein cytoplasmic" evidence="11">
    <location>
        <begin position="225"/>
        <end position="295"/>
    </location>
</feature>
<dbReference type="Pfam" id="PF16916">
    <property type="entry name" value="ZT_dimer"/>
    <property type="match status" value="1"/>
</dbReference>
<evidence type="ECO:0000256" key="8">
    <source>
        <dbReference type="SAM" id="MobiDB-lite"/>
    </source>
</evidence>
<dbReference type="SUPFAM" id="SSF160240">
    <property type="entry name" value="Cation efflux protein cytoplasmic domain-like"/>
    <property type="match status" value="1"/>
</dbReference>
<dbReference type="InterPro" id="IPR036837">
    <property type="entry name" value="Cation_efflux_CTD_sf"/>
</dbReference>
<dbReference type="InterPro" id="IPR002524">
    <property type="entry name" value="Cation_efflux"/>
</dbReference>
<keyword evidence="13" id="KW-1185">Reference proteome</keyword>
<dbReference type="PANTHER" id="PTHR43840">
    <property type="entry name" value="MITOCHONDRIAL METAL TRANSPORTER 1-RELATED"/>
    <property type="match status" value="1"/>
</dbReference>
<comment type="subcellular location">
    <subcellularLocation>
        <location evidence="1">Membrane</location>
        <topology evidence="1">Multi-pass membrane protein</topology>
    </subcellularLocation>
</comment>
<proteinExistence type="inferred from homology"/>
<feature type="region of interest" description="Disordered" evidence="8">
    <location>
        <begin position="302"/>
        <end position="337"/>
    </location>
</feature>
<feature type="transmembrane region" description="Helical" evidence="9">
    <location>
        <begin position="91"/>
        <end position="110"/>
    </location>
</feature>
<dbReference type="EMBL" id="JAVRHS010000012">
    <property type="protein sequence ID" value="MDT0576845.1"/>
    <property type="molecule type" value="Genomic_DNA"/>
</dbReference>
<keyword evidence="7 9" id="KW-0472">Membrane</keyword>
<dbReference type="InterPro" id="IPR050291">
    <property type="entry name" value="CDF_Transporter"/>
</dbReference>
<dbReference type="Gene3D" id="3.30.70.1350">
    <property type="entry name" value="Cation efflux protein, cytoplasmic domain"/>
    <property type="match status" value="1"/>
</dbReference>
<feature type="compositionally biased region" description="Basic and acidic residues" evidence="8">
    <location>
        <begin position="325"/>
        <end position="337"/>
    </location>
</feature>
<organism evidence="12 13">
    <name type="scientific">Croceicoccus esteveae</name>
    <dbReference type="NCBI Taxonomy" id="3075597"/>
    <lineage>
        <taxon>Bacteria</taxon>
        <taxon>Pseudomonadati</taxon>
        <taxon>Pseudomonadota</taxon>
        <taxon>Alphaproteobacteria</taxon>
        <taxon>Sphingomonadales</taxon>
        <taxon>Erythrobacteraceae</taxon>
        <taxon>Croceicoccus</taxon>
    </lineage>
</organism>
<dbReference type="RefSeq" id="WP_311341421.1">
    <property type="nucleotide sequence ID" value="NZ_JAVRHS010000012.1"/>
</dbReference>
<evidence type="ECO:0000259" key="10">
    <source>
        <dbReference type="Pfam" id="PF01545"/>
    </source>
</evidence>
<dbReference type="SUPFAM" id="SSF161111">
    <property type="entry name" value="Cation efflux protein transmembrane domain-like"/>
    <property type="match status" value="1"/>
</dbReference>
<dbReference type="InterPro" id="IPR027469">
    <property type="entry name" value="Cation_efflux_TMD_sf"/>
</dbReference>
<sequence>MTNEGRTMREQQRAMLTRSAAVAGLGVALLLVFLKLWAVWRTGSAAMLGSLADTAIDLLASLATLLGVWIAARPADHDHRFGHGKAEALSALVQVVLISLSACGIAIQAVQRLSTGARTEAAGDGIAVSVIAIVATLALLGWQRHVIHRTGSIAIQTDHVHYKSDLLLNAGVILALLLDQYGGVRGADPVIALVIAGWLAWSAWGTSHVAIDNLMDKEWPVGRREDLLDVMRGHPALRGVHDLRTRTSGQKDFAQFHIAVDGAMTVAAAHDVIDDIENLLGSRFPDTEFLIHTDPFGHCDAPSERPVDLLTQGVDADFPSTSPDRSAEQPKQDKELN</sequence>
<feature type="transmembrane region" description="Helical" evidence="9">
    <location>
        <begin position="122"/>
        <end position="142"/>
    </location>
</feature>
<evidence type="ECO:0000256" key="9">
    <source>
        <dbReference type="SAM" id="Phobius"/>
    </source>
</evidence>
<evidence type="ECO:0000256" key="1">
    <source>
        <dbReference type="ARBA" id="ARBA00004141"/>
    </source>
</evidence>
<comment type="caution">
    <text evidence="12">The sequence shown here is derived from an EMBL/GenBank/DDBJ whole genome shotgun (WGS) entry which is preliminary data.</text>
</comment>
<keyword evidence="3" id="KW-0813">Transport</keyword>
<feature type="transmembrane region" description="Helical" evidence="9">
    <location>
        <begin position="20"/>
        <end position="40"/>
    </location>
</feature>
<evidence type="ECO:0000256" key="7">
    <source>
        <dbReference type="ARBA" id="ARBA00023136"/>
    </source>
</evidence>
<dbReference type="InterPro" id="IPR058533">
    <property type="entry name" value="Cation_efflux_TM"/>
</dbReference>
<name>A0ABU2ZJR8_9SPHN</name>
<evidence type="ECO:0000256" key="5">
    <source>
        <dbReference type="ARBA" id="ARBA00022692"/>
    </source>
</evidence>
<evidence type="ECO:0000313" key="13">
    <source>
        <dbReference type="Proteomes" id="UP001259803"/>
    </source>
</evidence>
<evidence type="ECO:0000256" key="4">
    <source>
        <dbReference type="ARBA" id="ARBA00022475"/>
    </source>
</evidence>
<evidence type="ECO:0000256" key="3">
    <source>
        <dbReference type="ARBA" id="ARBA00022448"/>
    </source>
</evidence>
<dbReference type="Proteomes" id="UP001259803">
    <property type="component" value="Unassembled WGS sequence"/>
</dbReference>
<keyword evidence="4" id="KW-1003">Cell membrane</keyword>
<protein>
    <submittedName>
        <fullName evidence="12">Cation diffusion facilitator family transporter</fullName>
    </submittedName>
</protein>
<dbReference type="Gene3D" id="1.20.1510.10">
    <property type="entry name" value="Cation efflux protein transmembrane domain"/>
    <property type="match status" value="1"/>
</dbReference>
<accession>A0ABU2ZJR8</accession>
<dbReference type="Pfam" id="PF01545">
    <property type="entry name" value="Cation_efflux"/>
    <property type="match status" value="1"/>
</dbReference>
<reference evidence="12 13" key="1">
    <citation type="submission" date="2023-09" db="EMBL/GenBank/DDBJ databases">
        <authorList>
            <person name="Rey-Velasco X."/>
        </authorList>
    </citation>
    <scope>NUCLEOTIDE SEQUENCE [LARGE SCALE GENOMIC DNA]</scope>
    <source>
        <strain evidence="12 13">F390</strain>
    </source>
</reference>
<gene>
    <name evidence="12" type="ORF">RM533_11745</name>
</gene>
<keyword evidence="6 9" id="KW-1133">Transmembrane helix</keyword>
<evidence type="ECO:0000256" key="2">
    <source>
        <dbReference type="ARBA" id="ARBA00008114"/>
    </source>
</evidence>
<comment type="similarity">
    <text evidence="2">Belongs to the cation diffusion facilitator (CDF) transporter (TC 2.A.4) family.</text>
</comment>
<evidence type="ECO:0000313" key="12">
    <source>
        <dbReference type="EMBL" id="MDT0576845.1"/>
    </source>
</evidence>
<dbReference type="InterPro" id="IPR027470">
    <property type="entry name" value="Cation_efflux_CTD"/>
</dbReference>